<dbReference type="InterPro" id="IPR036915">
    <property type="entry name" value="Cyclin-like_sf"/>
</dbReference>
<dbReference type="Proteomes" id="UP000492821">
    <property type="component" value="Unassembled WGS sequence"/>
</dbReference>
<dbReference type="InterPro" id="IPR013150">
    <property type="entry name" value="TFIIB_cyclin"/>
</dbReference>
<dbReference type="AlphaFoldDB" id="A0A7E4V4V7"/>
<keyword evidence="2" id="KW-1185">Reference proteome</keyword>
<reference evidence="2" key="1">
    <citation type="journal article" date="2013" name="Genetics">
        <title>The draft genome and transcriptome of Panagrellus redivivus are shaped by the harsh demands of a free-living lifestyle.</title>
        <authorList>
            <person name="Srinivasan J."/>
            <person name="Dillman A.R."/>
            <person name="Macchietto M.G."/>
            <person name="Heikkinen L."/>
            <person name="Lakso M."/>
            <person name="Fracchia K.M."/>
            <person name="Antoshechkin I."/>
            <person name="Mortazavi A."/>
            <person name="Wong G."/>
            <person name="Sternberg P.W."/>
        </authorList>
    </citation>
    <scope>NUCLEOTIDE SEQUENCE [LARGE SCALE GENOMIC DNA]</scope>
    <source>
        <strain evidence="2">MT8872</strain>
    </source>
</reference>
<name>A0A7E4V4V7_PANRE</name>
<evidence type="ECO:0000313" key="3">
    <source>
        <dbReference type="WBParaSite" id="Pan_g16530.t1"/>
    </source>
</evidence>
<evidence type="ECO:0000259" key="1">
    <source>
        <dbReference type="Pfam" id="PF00382"/>
    </source>
</evidence>
<accession>A0A7E4V4V7</accession>
<dbReference type="Gene3D" id="1.10.472.10">
    <property type="entry name" value="Cyclin-like"/>
    <property type="match status" value="1"/>
</dbReference>
<feature type="domain" description="Transcription factor TFIIB cyclin-like" evidence="1">
    <location>
        <begin position="94"/>
        <end position="179"/>
    </location>
</feature>
<reference evidence="3" key="2">
    <citation type="submission" date="2020-10" db="UniProtKB">
        <authorList>
            <consortium name="WormBaseParasite"/>
        </authorList>
    </citation>
    <scope>IDENTIFICATION</scope>
</reference>
<dbReference type="GO" id="GO:0017025">
    <property type="term" value="F:TBP-class protein binding"/>
    <property type="evidence" value="ECO:0007669"/>
    <property type="project" value="InterPro"/>
</dbReference>
<proteinExistence type="predicted"/>
<dbReference type="WBParaSite" id="Pan_g16530.t1">
    <property type="protein sequence ID" value="Pan_g16530.t1"/>
    <property type="gene ID" value="Pan_g16530"/>
</dbReference>
<protein>
    <submittedName>
        <fullName evidence="3">TFIIB domain-containing protein</fullName>
    </submittedName>
</protein>
<evidence type="ECO:0000313" key="2">
    <source>
        <dbReference type="Proteomes" id="UP000492821"/>
    </source>
</evidence>
<organism evidence="2 3">
    <name type="scientific">Panagrellus redivivus</name>
    <name type="common">Microworm</name>
    <dbReference type="NCBI Taxonomy" id="6233"/>
    <lineage>
        <taxon>Eukaryota</taxon>
        <taxon>Metazoa</taxon>
        <taxon>Ecdysozoa</taxon>
        <taxon>Nematoda</taxon>
        <taxon>Chromadorea</taxon>
        <taxon>Rhabditida</taxon>
        <taxon>Tylenchina</taxon>
        <taxon>Panagrolaimomorpha</taxon>
        <taxon>Panagrolaimoidea</taxon>
        <taxon>Panagrolaimidae</taxon>
        <taxon>Panagrellus</taxon>
    </lineage>
</organism>
<sequence length="186" mass="21191">MDPAHYALQTILNLFDHPQNVRNRVLLCFERVLEIKPSNEDYNALAAACVFHVHNGLQMQTSCEEIERITRVPFSKIQTNHLLITEALAAWRHQDFIKQICAPLNVSPTVQATAIETYMKAVNCEVNTRKFIRYSDRDAIAAAIVYRACQFSDSPKTMLEIGETVSVSEGDMLQAYEKLLLLPNYM</sequence>
<dbReference type="SUPFAM" id="SSF47954">
    <property type="entry name" value="Cyclin-like"/>
    <property type="match status" value="1"/>
</dbReference>
<dbReference type="Pfam" id="PF00382">
    <property type="entry name" value="TFIIB"/>
    <property type="match status" value="1"/>
</dbReference>
<dbReference type="CDD" id="cd00043">
    <property type="entry name" value="CYCLIN_SF"/>
    <property type="match status" value="1"/>
</dbReference>